<gene>
    <name evidence="1" type="ORF">EXN66_Car004112</name>
</gene>
<protein>
    <submittedName>
        <fullName evidence="1">Uncharacterized protein</fullName>
    </submittedName>
</protein>
<organism evidence="1 2">
    <name type="scientific">Channa argus</name>
    <name type="common">Northern snakehead</name>
    <name type="synonym">Ophicephalus argus</name>
    <dbReference type="NCBI Taxonomy" id="215402"/>
    <lineage>
        <taxon>Eukaryota</taxon>
        <taxon>Metazoa</taxon>
        <taxon>Chordata</taxon>
        <taxon>Craniata</taxon>
        <taxon>Vertebrata</taxon>
        <taxon>Euteleostomi</taxon>
        <taxon>Actinopterygii</taxon>
        <taxon>Neopterygii</taxon>
        <taxon>Teleostei</taxon>
        <taxon>Neoteleostei</taxon>
        <taxon>Acanthomorphata</taxon>
        <taxon>Anabantaria</taxon>
        <taxon>Anabantiformes</taxon>
        <taxon>Channoidei</taxon>
        <taxon>Channidae</taxon>
        <taxon>Channa</taxon>
    </lineage>
</organism>
<dbReference type="AlphaFoldDB" id="A0A6G1PDQ3"/>
<reference evidence="1 2" key="1">
    <citation type="submission" date="2019-02" db="EMBL/GenBank/DDBJ databases">
        <title>Opniocepnalus argus genome.</title>
        <authorList>
            <person name="Zhou C."/>
            <person name="Xiao S."/>
        </authorList>
    </citation>
    <scope>NUCLEOTIDE SEQUENCE [LARGE SCALE GENOMIC DNA]</scope>
    <source>
        <strain evidence="1">OARG1902GOOAL</strain>
        <tissue evidence="1">Muscle</tissue>
    </source>
</reference>
<accession>A0A6G1PDQ3</accession>
<reference evidence="2" key="2">
    <citation type="submission" date="2019-02" db="EMBL/GenBank/DDBJ databases">
        <title>Opniocepnalus argus Var Kimnra genome.</title>
        <authorList>
            <person name="Zhou C."/>
            <person name="Xiao S."/>
        </authorList>
    </citation>
    <scope>NUCLEOTIDE SEQUENCE [LARGE SCALE GENOMIC DNA]</scope>
</reference>
<name>A0A6G1PDQ3_CHAAH</name>
<sequence length="54" mass="5750">MNDCQFCCACVCSLSVCTCTLNFSSGRGVGGQITRISAVFSLVVHNKHTHDNPS</sequence>
<dbReference type="Proteomes" id="UP000503349">
    <property type="component" value="Chromosome 4"/>
</dbReference>
<evidence type="ECO:0000313" key="1">
    <source>
        <dbReference type="EMBL" id="KAF3688440.1"/>
    </source>
</evidence>
<keyword evidence="2" id="KW-1185">Reference proteome</keyword>
<evidence type="ECO:0000313" key="2">
    <source>
        <dbReference type="Proteomes" id="UP000503349"/>
    </source>
</evidence>
<proteinExistence type="predicted"/>
<dbReference type="EMBL" id="CM015715">
    <property type="protein sequence ID" value="KAF3688440.1"/>
    <property type="molecule type" value="Genomic_DNA"/>
</dbReference>